<dbReference type="AlphaFoldDB" id="A0A399D4P2"/>
<organism evidence="1 2">
    <name type="scientific">Mariniphaga sediminis</name>
    <dbReference type="NCBI Taxonomy" id="1628158"/>
    <lineage>
        <taxon>Bacteria</taxon>
        <taxon>Pseudomonadati</taxon>
        <taxon>Bacteroidota</taxon>
        <taxon>Bacteroidia</taxon>
        <taxon>Marinilabiliales</taxon>
        <taxon>Prolixibacteraceae</taxon>
        <taxon>Mariniphaga</taxon>
    </lineage>
</organism>
<reference evidence="1 2" key="1">
    <citation type="journal article" date="2015" name="Int. J. Syst. Evol. Microbiol.">
        <title>Mariniphaga sediminis sp. nov., isolated from coastal sediment.</title>
        <authorList>
            <person name="Wang F.Q."/>
            <person name="Shen Q.Y."/>
            <person name="Chen G.J."/>
            <person name="Du Z.J."/>
        </authorList>
    </citation>
    <scope>NUCLEOTIDE SEQUENCE [LARGE SCALE GENOMIC DNA]</scope>
    <source>
        <strain evidence="1 2">SY21</strain>
    </source>
</reference>
<name>A0A399D4P2_9BACT</name>
<evidence type="ECO:0000313" key="2">
    <source>
        <dbReference type="Proteomes" id="UP000266441"/>
    </source>
</evidence>
<dbReference type="Gene3D" id="1.50.10.20">
    <property type="match status" value="1"/>
</dbReference>
<dbReference type="RefSeq" id="WP_119349552.1">
    <property type="nucleotide sequence ID" value="NZ_QWET01000005.1"/>
</dbReference>
<proteinExistence type="predicted"/>
<dbReference type="GO" id="GO:0005975">
    <property type="term" value="P:carbohydrate metabolic process"/>
    <property type="evidence" value="ECO:0007669"/>
    <property type="project" value="InterPro"/>
</dbReference>
<evidence type="ECO:0000313" key="1">
    <source>
        <dbReference type="EMBL" id="RIH65711.1"/>
    </source>
</evidence>
<keyword evidence="2" id="KW-1185">Reference proteome</keyword>
<dbReference type="OrthoDB" id="9788790at2"/>
<accession>A0A399D4P2</accession>
<gene>
    <name evidence="1" type="ORF">D1164_08615</name>
</gene>
<dbReference type="Proteomes" id="UP000266441">
    <property type="component" value="Unassembled WGS sequence"/>
</dbReference>
<dbReference type="SUPFAM" id="SSF48208">
    <property type="entry name" value="Six-hairpin glycosidases"/>
    <property type="match status" value="1"/>
</dbReference>
<sequence>MKNQPKFELLDSFLQLKKYCENENYKGWDPYDGLNSEIFQSTPLKRWSLARLAWIQVFKRNPVNLRKLVLINKDYNSKGIGLFLTGYCNLHKMAEKGDNRFGTSEEIKAKIKELAELLIHIQSRGYSGACWGYNFDWQNRVFFQPRYTPTVVATSFCADALFNAYDITGEEKYLETALSSASFLMNDLNRTGRGGNFLFSYSPLDHSQVYNASLLGARLLARCYQYDKNEDYRELAGQVVNACLDVQQPEGSWVYGAAWNQQWVDSFHTGFNLECIWEYMQYTGDNSPLNSFRKGMEFYLDNFFLENGVSKYFHNKTYPVDIHSPAQLAVTLARTGLLESRVDLTNRVLNWTVANMQHAKGFFYYQMKQGISSKIPYMRWAQAWMFYAYSWYFSKHNETKGR</sequence>
<dbReference type="EMBL" id="QWET01000005">
    <property type="protein sequence ID" value="RIH65711.1"/>
    <property type="molecule type" value="Genomic_DNA"/>
</dbReference>
<dbReference type="InterPro" id="IPR008928">
    <property type="entry name" value="6-hairpin_glycosidase_sf"/>
</dbReference>
<comment type="caution">
    <text evidence="1">The sequence shown here is derived from an EMBL/GenBank/DDBJ whole genome shotgun (WGS) entry which is preliminary data.</text>
</comment>
<protein>
    <submittedName>
        <fullName evidence="1">Delta-aminolevulinic acid dehydratase</fullName>
    </submittedName>
</protein>